<dbReference type="EMBL" id="CP022417">
    <property type="protein sequence ID" value="ASM74805.1"/>
    <property type="molecule type" value="Genomic_DNA"/>
</dbReference>
<geneLocation type="plasmid" evidence="2 3">
    <name>pSMR1-2</name>
</geneLocation>
<dbReference type="Proteomes" id="UP000199754">
    <property type="component" value="Plasmid pSMR1-2"/>
</dbReference>
<dbReference type="AlphaFoldDB" id="A0A221K747"/>
<reference evidence="2 3" key="1">
    <citation type="submission" date="2017-07" db="EMBL/GenBank/DDBJ databases">
        <title>Genome Sequence of Sulfitobacter pseudonitzschiae Strain SMR1 Isolated from a culture of the Diatom Skeletonema marinoi.</title>
        <authorList>
            <person name="Topel M."/>
            <person name="Pinder M.I.M."/>
            <person name="Johansson O.N."/>
            <person name="Kourtchenko O."/>
            <person name="Godhe A."/>
            <person name="Clarke A.K."/>
        </authorList>
    </citation>
    <scope>NUCLEOTIDE SEQUENCE [LARGE SCALE GENOMIC DNA]</scope>
    <source>
        <strain evidence="2 3">SMR1</strain>
        <plasmid evidence="2 3">pSMR1-2</plasmid>
    </source>
</reference>
<accession>A0A221K747</accession>
<name>A0A221K747_9RHOB</name>
<evidence type="ECO:0000313" key="2">
    <source>
        <dbReference type="EMBL" id="ASM74805.1"/>
    </source>
</evidence>
<dbReference type="KEGG" id="spse:SULPSESMR1_03878"/>
<dbReference type="GO" id="GO:0003677">
    <property type="term" value="F:DNA binding"/>
    <property type="evidence" value="ECO:0007669"/>
    <property type="project" value="InterPro"/>
</dbReference>
<protein>
    <submittedName>
        <fullName evidence="2">Antitoxin PrlF</fullName>
    </submittedName>
</protein>
<proteinExistence type="predicted"/>
<dbReference type="GO" id="GO:0003700">
    <property type="term" value="F:DNA-binding transcription factor activity"/>
    <property type="evidence" value="ECO:0007669"/>
    <property type="project" value="InterPro"/>
</dbReference>
<sequence length="89" mass="9729">MKVPIRDAVMQESTVTLKGQTTVPKSVRAALGLRPGDRVRYLILDNGEVRLLKSRPLSELAGRLRHDGPAVTLDQMDKAIAHGAADDRD</sequence>
<evidence type="ECO:0000259" key="1">
    <source>
        <dbReference type="SMART" id="SM00966"/>
    </source>
</evidence>
<organism evidence="2 3">
    <name type="scientific">Pseudosulfitobacter pseudonitzschiae</name>
    <dbReference type="NCBI Taxonomy" id="1402135"/>
    <lineage>
        <taxon>Bacteria</taxon>
        <taxon>Pseudomonadati</taxon>
        <taxon>Pseudomonadota</taxon>
        <taxon>Alphaproteobacteria</taxon>
        <taxon>Rhodobacterales</taxon>
        <taxon>Roseobacteraceae</taxon>
        <taxon>Pseudosulfitobacter</taxon>
    </lineage>
</organism>
<dbReference type="InterPro" id="IPR007159">
    <property type="entry name" value="SpoVT-AbrB_dom"/>
</dbReference>
<dbReference type="GO" id="GO:0097351">
    <property type="term" value="F:toxin sequestering activity"/>
    <property type="evidence" value="ECO:0007669"/>
    <property type="project" value="InterPro"/>
</dbReference>
<dbReference type="InterPro" id="IPR031848">
    <property type="entry name" value="PrlF_antitoxin"/>
</dbReference>
<dbReference type="SUPFAM" id="SSF89447">
    <property type="entry name" value="AbrB/MazE/MraZ-like"/>
    <property type="match status" value="1"/>
</dbReference>
<gene>
    <name evidence="2" type="primary">prlF</name>
    <name evidence="2" type="ORF">SULPSESMR1_03878</name>
</gene>
<dbReference type="Gene3D" id="2.10.260.10">
    <property type="match status" value="1"/>
</dbReference>
<dbReference type="NCBIfam" id="TIGR01439">
    <property type="entry name" value="lp_hng_hel_AbrB"/>
    <property type="match status" value="1"/>
</dbReference>
<dbReference type="SMART" id="SM00966">
    <property type="entry name" value="SpoVT_AbrB"/>
    <property type="match status" value="1"/>
</dbReference>
<dbReference type="Pfam" id="PF15937">
    <property type="entry name" value="PrlF_antitoxin"/>
    <property type="match status" value="1"/>
</dbReference>
<keyword evidence="3" id="KW-1185">Reference proteome</keyword>
<dbReference type="InterPro" id="IPR037914">
    <property type="entry name" value="SpoVT-AbrB_sf"/>
</dbReference>
<feature type="domain" description="SpoVT-AbrB" evidence="1">
    <location>
        <begin position="13"/>
        <end position="59"/>
    </location>
</feature>
<evidence type="ECO:0000313" key="3">
    <source>
        <dbReference type="Proteomes" id="UP000199754"/>
    </source>
</evidence>
<dbReference type="GO" id="GO:0001558">
    <property type="term" value="P:regulation of cell growth"/>
    <property type="evidence" value="ECO:0007669"/>
    <property type="project" value="InterPro"/>
</dbReference>
<keyword evidence="2" id="KW-0614">Plasmid</keyword>